<dbReference type="Proteomes" id="UP001359886">
    <property type="component" value="Unassembled WGS sequence"/>
</dbReference>
<dbReference type="InterPro" id="IPR006680">
    <property type="entry name" value="Amidohydro-rel"/>
</dbReference>
<proteinExistence type="inferred from homology"/>
<dbReference type="AlphaFoldDB" id="A0AAW9RM66"/>
<dbReference type="InterPro" id="IPR052350">
    <property type="entry name" value="Metallo-dep_Lactonases"/>
</dbReference>
<gene>
    <name evidence="3" type="ORF">V3330_13290</name>
</gene>
<comment type="caution">
    <text evidence="3">The sequence shown here is derived from an EMBL/GenBank/DDBJ whole genome shotgun (WGS) entry which is preliminary data.</text>
</comment>
<protein>
    <submittedName>
        <fullName evidence="3">Amidohydrolase family protein</fullName>
    </submittedName>
</protein>
<dbReference type="RefSeq" id="WP_354695921.1">
    <property type="nucleotide sequence ID" value="NZ_JAZHOG010000008.1"/>
</dbReference>
<dbReference type="PANTHER" id="PTHR43569">
    <property type="entry name" value="AMIDOHYDROLASE"/>
    <property type="match status" value="1"/>
</dbReference>
<evidence type="ECO:0000256" key="1">
    <source>
        <dbReference type="ARBA" id="ARBA00038310"/>
    </source>
</evidence>
<dbReference type="SUPFAM" id="SSF51556">
    <property type="entry name" value="Metallo-dependent hydrolases"/>
    <property type="match status" value="1"/>
</dbReference>
<dbReference type="InterPro" id="IPR032466">
    <property type="entry name" value="Metal_Hydrolase"/>
</dbReference>
<sequence length="345" mass="37922">MTPADRESWLERTSETVVAPELAVFDPHHHLWDYPGSRYLIEEFLADVGGGHRLTGTVYVECQQFYESEGPEPFRPVGETRCIDGLAGMRELDAGPVEVAAGIVGFADLARGQASQAVLEAHAEASPRFRGVRHATAWHENEKVHNAHTRPPPGLMADNCFRQGVACLASMGLSFDAWLYHPQLPELADLARTFPDLTIVLNHMAGPLGIGPYDGRRDAVFDAWLTGMADVAACENVFVKLGGRAMTSAGFGWHRMDAPPDSDRLAGAMKPYVQTCVDLFGPARCMFESNFPVDRASCSYTVLWNAFKKLSSEYSPSEQRELLHDTATRVYRVEPEVGARQGGAQ</sequence>
<evidence type="ECO:0000313" key="4">
    <source>
        <dbReference type="Proteomes" id="UP001359886"/>
    </source>
</evidence>
<dbReference type="EMBL" id="JAZHOG010000008">
    <property type="protein sequence ID" value="MEJ8568601.1"/>
    <property type="molecule type" value="Genomic_DNA"/>
</dbReference>
<evidence type="ECO:0000313" key="3">
    <source>
        <dbReference type="EMBL" id="MEJ8568601.1"/>
    </source>
</evidence>
<dbReference type="PANTHER" id="PTHR43569:SF1">
    <property type="entry name" value="BLL3371 PROTEIN"/>
    <property type="match status" value="1"/>
</dbReference>
<dbReference type="GO" id="GO:0016787">
    <property type="term" value="F:hydrolase activity"/>
    <property type="evidence" value="ECO:0007669"/>
    <property type="project" value="InterPro"/>
</dbReference>
<dbReference type="Gene3D" id="3.20.20.140">
    <property type="entry name" value="Metal-dependent hydrolases"/>
    <property type="match status" value="1"/>
</dbReference>
<dbReference type="Pfam" id="PF04909">
    <property type="entry name" value="Amidohydro_2"/>
    <property type="match status" value="1"/>
</dbReference>
<feature type="domain" description="Amidohydrolase-related" evidence="2">
    <location>
        <begin position="100"/>
        <end position="332"/>
    </location>
</feature>
<comment type="similarity">
    <text evidence="1">Belongs to the metallo-dependent hydrolases superfamily.</text>
</comment>
<organism evidence="3 4">
    <name type="scientific">Elongatibacter sediminis</name>
    <dbReference type="NCBI Taxonomy" id="3119006"/>
    <lineage>
        <taxon>Bacteria</taxon>
        <taxon>Pseudomonadati</taxon>
        <taxon>Pseudomonadota</taxon>
        <taxon>Gammaproteobacteria</taxon>
        <taxon>Chromatiales</taxon>
        <taxon>Wenzhouxiangellaceae</taxon>
        <taxon>Elongatibacter</taxon>
    </lineage>
</organism>
<keyword evidence="4" id="KW-1185">Reference proteome</keyword>
<accession>A0AAW9RM66</accession>
<reference evidence="3 4" key="1">
    <citation type="submission" date="2024-02" db="EMBL/GenBank/DDBJ databases">
        <title>A novel Wenzhouxiangellaceae bacterium, isolated from coastal sediments.</title>
        <authorList>
            <person name="Du Z.-J."/>
            <person name="Ye Y.-Q."/>
            <person name="Zhang X.-Y."/>
        </authorList>
    </citation>
    <scope>NUCLEOTIDE SEQUENCE [LARGE SCALE GENOMIC DNA]</scope>
    <source>
        <strain evidence="3 4">CH-27</strain>
    </source>
</reference>
<evidence type="ECO:0000259" key="2">
    <source>
        <dbReference type="Pfam" id="PF04909"/>
    </source>
</evidence>
<name>A0AAW9RM66_9GAMM</name>